<evidence type="ECO:0000256" key="1">
    <source>
        <dbReference type="ARBA" id="ARBA00006243"/>
    </source>
</evidence>
<dbReference type="InterPro" id="IPR036676">
    <property type="entry name" value="PurM-like_C_sf"/>
</dbReference>
<dbReference type="GO" id="GO:0051604">
    <property type="term" value="P:protein maturation"/>
    <property type="evidence" value="ECO:0007669"/>
    <property type="project" value="TreeGrafter"/>
</dbReference>
<dbReference type="Pfam" id="PF02769">
    <property type="entry name" value="AIRS_C"/>
    <property type="match status" value="1"/>
</dbReference>
<dbReference type="Gene3D" id="3.90.650.10">
    <property type="entry name" value="PurM-like C-terminal domain"/>
    <property type="match status" value="1"/>
</dbReference>
<gene>
    <name evidence="4" type="ORF">Gferi_20135</name>
</gene>
<comment type="similarity">
    <text evidence="1">Belongs to the HypE family.</text>
</comment>
<dbReference type="Pfam" id="PF00586">
    <property type="entry name" value="AIRS"/>
    <property type="match status" value="1"/>
</dbReference>
<dbReference type="InterPro" id="IPR011854">
    <property type="entry name" value="HypE"/>
</dbReference>
<dbReference type="InterPro" id="IPR036921">
    <property type="entry name" value="PurM-like_N_sf"/>
</dbReference>
<dbReference type="PIRSF" id="PIRSF005644">
    <property type="entry name" value="Hdrgns_mtr_HypE"/>
    <property type="match status" value="1"/>
</dbReference>
<dbReference type="SUPFAM" id="SSF55326">
    <property type="entry name" value="PurM N-terminal domain-like"/>
    <property type="match status" value="1"/>
</dbReference>
<evidence type="ECO:0000259" key="2">
    <source>
        <dbReference type="Pfam" id="PF00586"/>
    </source>
</evidence>
<dbReference type="NCBIfam" id="TIGR02124">
    <property type="entry name" value="hypE"/>
    <property type="match status" value="1"/>
</dbReference>
<dbReference type="Proteomes" id="UP000095743">
    <property type="component" value="Chromosome"/>
</dbReference>
<dbReference type="Gene3D" id="3.30.1330.10">
    <property type="entry name" value="PurM-like, N-terminal domain"/>
    <property type="match status" value="1"/>
</dbReference>
<evidence type="ECO:0000313" key="5">
    <source>
        <dbReference type="Proteomes" id="UP000095743"/>
    </source>
</evidence>
<sequence>MDYITLAHGSGGKASHQLIEGLFYKHFQNDILLQGNDASILPKFSGRIAVSTDSFVIHPIFFPGGDIGKLSVYGTVNDLAMSGAKPLYITLAFIIEEGFSMGDLEKIVASIGEAAKEAGVKIVAGDTKVVESGSVDQIYINTTGIGILPEDIDIGGQNAKAGDKIIISGTIGDHGTAIMALRKGFEFSIDLESDCGLLSGMIHEILHTGAKVKVLRDPTRGGLATTLNEISKQSNVGLLLEEAAVPVKHEVRSMCEILGLDPIYIANEGKLVVIVAEEDAEAVLGVMKSHPMGKDAAIIGTVVHSPQGQVYVKTEIGGTRILQMPVGELLPRIC</sequence>
<dbReference type="RefSeq" id="WP_069979695.1">
    <property type="nucleotide sequence ID" value="NZ_CP017269.1"/>
</dbReference>
<proteinExistence type="inferred from homology"/>
<name>A0A1D8GL67_9FIRM</name>
<keyword evidence="5" id="KW-1185">Reference proteome</keyword>
<protein>
    <submittedName>
        <fullName evidence="4">Hydrogenase expression/formation protein HypE</fullName>
    </submittedName>
</protein>
<feature type="domain" description="PurM-like N-terminal" evidence="2">
    <location>
        <begin position="35"/>
        <end position="147"/>
    </location>
</feature>
<dbReference type="EMBL" id="CP017269">
    <property type="protein sequence ID" value="AOT71641.1"/>
    <property type="molecule type" value="Genomic_DNA"/>
</dbReference>
<dbReference type="CDD" id="cd02197">
    <property type="entry name" value="HypE"/>
    <property type="match status" value="1"/>
</dbReference>
<reference evidence="4 5" key="1">
    <citation type="submission" date="2016-09" db="EMBL/GenBank/DDBJ databases">
        <title>Genomic analysis reveals versatility of anaerobic energy metabolism of Geosporobacter ferrireducens IRF9 of phylum Firmicutes.</title>
        <authorList>
            <person name="Kim S.-J."/>
        </authorList>
    </citation>
    <scope>NUCLEOTIDE SEQUENCE [LARGE SCALE GENOMIC DNA]</scope>
    <source>
        <strain evidence="4 5">IRF9</strain>
    </source>
</reference>
<organism evidence="4 5">
    <name type="scientific">Geosporobacter ferrireducens</name>
    <dbReference type="NCBI Taxonomy" id="1424294"/>
    <lineage>
        <taxon>Bacteria</taxon>
        <taxon>Bacillati</taxon>
        <taxon>Bacillota</taxon>
        <taxon>Clostridia</taxon>
        <taxon>Peptostreptococcales</taxon>
        <taxon>Thermotaleaceae</taxon>
        <taxon>Geosporobacter</taxon>
    </lineage>
</organism>
<dbReference type="STRING" id="1424294.Gferi_20135"/>
<dbReference type="AlphaFoldDB" id="A0A1D8GL67"/>
<dbReference type="SUPFAM" id="SSF56042">
    <property type="entry name" value="PurM C-terminal domain-like"/>
    <property type="match status" value="1"/>
</dbReference>
<dbReference type="InterPro" id="IPR016188">
    <property type="entry name" value="PurM-like_N"/>
</dbReference>
<dbReference type="PANTHER" id="PTHR30303:SF0">
    <property type="entry name" value="CARBAMOYL DEHYDRATASE HYPE"/>
    <property type="match status" value="1"/>
</dbReference>
<evidence type="ECO:0000313" key="4">
    <source>
        <dbReference type="EMBL" id="AOT71641.1"/>
    </source>
</evidence>
<dbReference type="InterPro" id="IPR010918">
    <property type="entry name" value="PurM-like_C_dom"/>
</dbReference>
<evidence type="ECO:0000259" key="3">
    <source>
        <dbReference type="Pfam" id="PF02769"/>
    </source>
</evidence>
<dbReference type="KEGG" id="gfe:Gferi_20135"/>
<feature type="domain" description="PurM-like C-terminal" evidence="3">
    <location>
        <begin position="160"/>
        <end position="313"/>
    </location>
</feature>
<dbReference type="OrthoDB" id="9801934at2"/>
<accession>A0A1D8GL67</accession>
<dbReference type="PANTHER" id="PTHR30303">
    <property type="entry name" value="HYDROGENASE ISOENZYMES FORMATION PROTEIN HYPE"/>
    <property type="match status" value="1"/>
</dbReference>